<feature type="transmembrane region" description="Helical" evidence="6">
    <location>
        <begin position="101"/>
        <end position="122"/>
    </location>
</feature>
<comment type="similarity">
    <text evidence="2 5">Belongs to the ATG8 family.</text>
</comment>
<organism evidence="7 8">
    <name type="scientific">Dicentrarchus labrax</name>
    <name type="common">European seabass</name>
    <name type="synonym">Morone labrax</name>
    <dbReference type="NCBI Taxonomy" id="13489"/>
    <lineage>
        <taxon>Eukaryota</taxon>
        <taxon>Metazoa</taxon>
        <taxon>Chordata</taxon>
        <taxon>Craniata</taxon>
        <taxon>Vertebrata</taxon>
        <taxon>Euteleostomi</taxon>
        <taxon>Actinopterygii</taxon>
        <taxon>Neopterygii</taxon>
        <taxon>Teleostei</taxon>
        <taxon>Neoteleostei</taxon>
        <taxon>Acanthomorphata</taxon>
        <taxon>Eupercaria</taxon>
        <taxon>Moronidae</taxon>
        <taxon>Dicentrarchus</taxon>
    </lineage>
</organism>
<proteinExistence type="inferred from homology"/>
<sequence length="278" mass="31433">MPSEKTFKQRRTFEQRVEDVRLIREQHPNKIPVIIERYKGEKQLPILDKTKFLVPDHVNMSELIKIIRYTSSPLLLSFLSYSFLDFLPLFCFYLLSSHVLSFIFSTFLPCLSLSFQNLLLSLSSLSSLLSFPPHITYPSNSSLLPFPVFFTFLSSYFLSFPFHLLSSPLLPSHPHSAMSLSPHQEAPPAKFQPGLLPAGQRPQHGLCVCCHLRGVRAGAGPRRLPLHGVRLPGDLRHCHERPVNSPPSFSPCQAIGQLVVFSPLHVSPPHTFSLDCRN</sequence>
<evidence type="ECO:0000256" key="1">
    <source>
        <dbReference type="ARBA" id="ARBA00004370"/>
    </source>
</evidence>
<feature type="transmembrane region" description="Helical" evidence="6">
    <location>
        <begin position="143"/>
        <end position="165"/>
    </location>
</feature>
<reference evidence="7" key="2">
    <citation type="submission" date="2025-09" db="UniProtKB">
        <authorList>
            <consortium name="Ensembl"/>
        </authorList>
    </citation>
    <scope>IDENTIFICATION</scope>
</reference>
<evidence type="ECO:0000256" key="5">
    <source>
        <dbReference type="RuleBase" id="RU004384"/>
    </source>
</evidence>
<evidence type="ECO:0000256" key="3">
    <source>
        <dbReference type="ARBA" id="ARBA00023136"/>
    </source>
</evidence>
<keyword evidence="8" id="KW-1185">Reference proteome</keyword>
<dbReference type="InterPro" id="IPR029071">
    <property type="entry name" value="Ubiquitin-like_domsf"/>
</dbReference>
<dbReference type="Proteomes" id="UP000694389">
    <property type="component" value="Unassembled WGS sequence"/>
</dbReference>
<evidence type="ECO:0000256" key="2">
    <source>
        <dbReference type="ARBA" id="ARBA00007293"/>
    </source>
</evidence>
<keyword evidence="6" id="KW-0812">Transmembrane</keyword>
<dbReference type="SUPFAM" id="SSF54236">
    <property type="entry name" value="Ubiquitin-like"/>
    <property type="match status" value="1"/>
</dbReference>
<feature type="transmembrane region" description="Helical" evidence="6">
    <location>
        <begin position="74"/>
        <end position="95"/>
    </location>
</feature>
<dbReference type="Pfam" id="PF02991">
    <property type="entry name" value="ATG8"/>
    <property type="match status" value="1"/>
</dbReference>
<dbReference type="GeneTree" id="ENSGT00940000154158"/>
<name>A0A8P4K7Q8_DICLA</name>
<evidence type="ECO:0000313" key="8">
    <source>
        <dbReference type="Proteomes" id="UP000694389"/>
    </source>
</evidence>
<keyword evidence="3 6" id="KW-0472">Membrane</keyword>
<protein>
    <submittedName>
        <fullName evidence="7">Microtubule-associated protein 1 light chain 3 beta</fullName>
    </submittedName>
</protein>
<dbReference type="PANTHER" id="PTHR10969">
    <property type="entry name" value="MICROTUBULE-ASSOCIATED PROTEINS 1A/1B LIGHT CHAIN 3-RELATED"/>
    <property type="match status" value="1"/>
</dbReference>
<dbReference type="InterPro" id="IPR004241">
    <property type="entry name" value="Atg8-like"/>
</dbReference>
<evidence type="ECO:0000256" key="4">
    <source>
        <dbReference type="ARBA" id="ARBA00023288"/>
    </source>
</evidence>
<evidence type="ECO:0000313" key="7">
    <source>
        <dbReference type="Ensembl" id="ENSDLAP00005068723.1"/>
    </source>
</evidence>
<dbReference type="AlphaFoldDB" id="A0A8P4K7Q8"/>
<evidence type="ECO:0000256" key="6">
    <source>
        <dbReference type="SAM" id="Phobius"/>
    </source>
</evidence>
<dbReference type="Gene3D" id="3.10.20.90">
    <property type="entry name" value="Phosphatidylinositol 3-kinase Catalytic Subunit, Chain A, domain 1"/>
    <property type="match status" value="1"/>
</dbReference>
<keyword evidence="4" id="KW-0449">Lipoprotein</keyword>
<comment type="subcellular location">
    <subcellularLocation>
        <location evidence="1">Membrane</location>
    </subcellularLocation>
</comment>
<keyword evidence="5" id="KW-0072">Autophagy</keyword>
<dbReference type="Ensembl" id="ENSDLAT00005081854.1">
    <property type="protein sequence ID" value="ENSDLAP00005068723.1"/>
    <property type="gene ID" value="ENSDLAG00005029496.1"/>
</dbReference>
<keyword evidence="6" id="KW-1133">Transmembrane helix</keyword>
<reference evidence="7" key="1">
    <citation type="submission" date="2025-08" db="UniProtKB">
        <authorList>
            <consortium name="Ensembl"/>
        </authorList>
    </citation>
    <scope>IDENTIFICATION</scope>
</reference>
<accession>A0A8P4K7Q8</accession>
<dbReference type="GO" id="GO:0016020">
    <property type="term" value="C:membrane"/>
    <property type="evidence" value="ECO:0007669"/>
    <property type="project" value="UniProtKB-SubCell"/>
</dbReference>
<dbReference type="GO" id="GO:0006914">
    <property type="term" value="P:autophagy"/>
    <property type="evidence" value="ECO:0007669"/>
    <property type="project" value="UniProtKB-KW"/>
</dbReference>